<evidence type="ECO:0000313" key="5">
    <source>
        <dbReference type="Proteomes" id="UP000555448"/>
    </source>
</evidence>
<dbReference type="CDD" id="cd05233">
    <property type="entry name" value="SDR_c"/>
    <property type="match status" value="1"/>
</dbReference>
<dbReference type="PANTHER" id="PTHR43669">
    <property type="entry name" value="5-KETO-D-GLUCONATE 5-REDUCTASE"/>
    <property type="match status" value="1"/>
</dbReference>
<comment type="caution">
    <text evidence="4">The sequence shown here is derived from an EMBL/GenBank/DDBJ whole genome shotgun (WGS) entry which is preliminary data.</text>
</comment>
<dbReference type="InterPro" id="IPR036291">
    <property type="entry name" value="NAD(P)-bd_dom_sf"/>
</dbReference>
<dbReference type="RefSeq" id="WP_184247520.1">
    <property type="nucleotide sequence ID" value="NZ_JACHLR010000014.1"/>
</dbReference>
<dbReference type="PANTHER" id="PTHR43669:SF3">
    <property type="entry name" value="ALCOHOL DEHYDROGENASE, PUTATIVE (AFU_ORTHOLOGUE AFUA_3G03445)-RELATED"/>
    <property type="match status" value="1"/>
</dbReference>
<keyword evidence="2" id="KW-0560">Oxidoreductase</keyword>
<evidence type="ECO:0000256" key="2">
    <source>
        <dbReference type="ARBA" id="ARBA00023002"/>
    </source>
</evidence>
<feature type="domain" description="Ketoreductase" evidence="3">
    <location>
        <begin position="10"/>
        <end position="184"/>
    </location>
</feature>
<dbReference type="FunFam" id="3.40.50.720:FF:000084">
    <property type="entry name" value="Short-chain dehydrogenase reductase"/>
    <property type="match status" value="1"/>
</dbReference>
<dbReference type="Pfam" id="PF13561">
    <property type="entry name" value="adh_short_C2"/>
    <property type="match status" value="1"/>
</dbReference>
<evidence type="ECO:0000313" key="4">
    <source>
        <dbReference type="EMBL" id="MBB4859848.1"/>
    </source>
</evidence>
<sequence length="258" mass="26558">MTAGTSFNGRSALVTGAASGIGAAVACALNDAGIERLVLVDQDADGLDALPLRCTVQRWIGDVTDEALWNRIDQSIGTIDHAVLNAGVADAAPITSLGFDEWRRILSVNLDGMFLSLRSALRAMTLDGEARGRSAVLTSSVAGLKPIAGTAAYGASKAAVAHLARIAAAEHAGDGIRINAVAPGRVDTPIWTRNAHFAQMVEDLGSRQAALDVLAAETTPLGRPATAAEMAAQIVFLLSDAAWNVTGTVLVSDGGYSL</sequence>
<accession>A0A7W7KD15</accession>
<dbReference type="GO" id="GO:0016491">
    <property type="term" value="F:oxidoreductase activity"/>
    <property type="evidence" value="ECO:0007669"/>
    <property type="project" value="UniProtKB-KW"/>
</dbReference>
<organism evidence="4 5">
    <name type="scientific">Novosphingobium chloroacetimidivorans</name>
    <dbReference type="NCBI Taxonomy" id="1428314"/>
    <lineage>
        <taxon>Bacteria</taxon>
        <taxon>Pseudomonadati</taxon>
        <taxon>Pseudomonadota</taxon>
        <taxon>Alphaproteobacteria</taxon>
        <taxon>Sphingomonadales</taxon>
        <taxon>Sphingomonadaceae</taxon>
        <taxon>Novosphingobium</taxon>
    </lineage>
</organism>
<reference evidence="4 5" key="1">
    <citation type="submission" date="2020-08" db="EMBL/GenBank/DDBJ databases">
        <title>Functional genomics of gut bacteria from endangered species of beetles.</title>
        <authorList>
            <person name="Carlos-Shanley C."/>
        </authorList>
    </citation>
    <scope>NUCLEOTIDE SEQUENCE [LARGE SCALE GENOMIC DNA]</scope>
    <source>
        <strain evidence="4 5">S00245</strain>
    </source>
</reference>
<comment type="similarity">
    <text evidence="1">Belongs to the short-chain dehydrogenases/reductases (SDR) family.</text>
</comment>
<protein>
    <submittedName>
        <fullName evidence="4">NAD(P)-dependent dehydrogenase (Short-subunit alcohol dehydrogenase family)</fullName>
    </submittedName>
</protein>
<keyword evidence="5" id="KW-1185">Reference proteome</keyword>
<dbReference type="Proteomes" id="UP000555448">
    <property type="component" value="Unassembled WGS sequence"/>
</dbReference>
<name>A0A7W7KD15_9SPHN</name>
<dbReference type="AlphaFoldDB" id="A0A7W7KD15"/>
<dbReference type="PROSITE" id="PS00061">
    <property type="entry name" value="ADH_SHORT"/>
    <property type="match status" value="1"/>
</dbReference>
<dbReference type="InterPro" id="IPR020904">
    <property type="entry name" value="Sc_DH/Rdtase_CS"/>
</dbReference>
<dbReference type="PRINTS" id="PR00081">
    <property type="entry name" value="GDHRDH"/>
</dbReference>
<evidence type="ECO:0000256" key="1">
    <source>
        <dbReference type="ARBA" id="ARBA00006484"/>
    </source>
</evidence>
<dbReference type="InterPro" id="IPR002347">
    <property type="entry name" value="SDR_fam"/>
</dbReference>
<dbReference type="InterPro" id="IPR057326">
    <property type="entry name" value="KR_dom"/>
</dbReference>
<dbReference type="Gene3D" id="3.40.50.720">
    <property type="entry name" value="NAD(P)-binding Rossmann-like Domain"/>
    <property type="match status" value="1"/>
</dbReference>
<dbReference type="SUPFAM" id="SSF51735">
    <property type="entry name" value="NAD(P)-binding Rossmann-fold domains"/>
    <property type="match status" value="1"/>
</dbReference>
<gene>
    <name evidence="4" type="ORF">HNO88_003180</name>
</gene>
<dbReference type="EMBL" id="JACHLR010000014">
    <property type="protein sequence ID" value="MBB4859848.1"/>
    <property type="molecule type" value="Genomic_DNA"/>
</dbReference>
<dbReference type="SMART" id="SM00822">
    <property type="entry name" value="PKS_KR"/>
    <property type="match status" value="1"/>
</dbReference>
<evidence type="ECO:0000259" key="3">
    <source>
        <dbReference type="SMART" id="SM00822"/>
    </source>
</evidence>
<proteinExistence type="inferred from homology"/>